<reference evidence="2" key="1">
    <citation type="journal article" date="2020" name="mSystems">
        <title>Genome- and Community-Level Interaction Insights into Carbon Utilization and Element Cycling Functions of Hydrothermarchaeota in Hydrothermal Sediment.</title>
        <authorList>
            <person name="Zhou Z."/>
            <person name="Liu Y."/>
            <person name="Xu W."/>
            <person name="Pan J."/>
            <person name="Luo Z.H."/>
            <person name="Li M."/>
        </authorList>
    </citation>
    <scope>NUCLEOTIDE SEQUENCE [LARGE SCALE GENOMIC DNA]</scope>
    <source>
        <strain evidence="2">SpSt-402</strain>
    </source>
</reference>
<organism evidence="2">
    <name type="scientific">Oscillatoriales cyanobacterium SpSt-402</name>
    <dbReference type="NCBI Taxonomy" id="2282168"/>
    <lineage>
        <taxon>Bacteria</taxon>
        <taxon>Bacillati</taxon>
        <taxon>Cyanobacteriota</taxon>
        <taxon>Cyanophyceae</taxon>
        <taxon>Oscillatoriophycideae</taxon>
        <taxon>Oscillatoriales</taxon>
    </lineage>
</organism>
<feature type="transmembrane region" description="Helical" evidence="1">
    <location>
        <begin position="86"/>
        <end position="107"/>
    </location>
</feature>
<keyword evidence="1" id="KW-1133">Transmembrane helix</keyword>
<feature type="transmembrane region" description="Helical" evidence="1">
    <location>
        <begin position="113"/>
        <end position="137"/>
    </location>
</feature>
<evidence type="ECO:0000313" key="2">
    <source>
        <dbReference type="EMBL" id="HGW93706.1"/>
    </source>
</evidence>
<dbReference type="AlphaFoldDB" id="A0A832H416"/>
<sequence>MSVPASVKVFGILHTIFGSFSAAIGLYNLFNFGNAIAVFELVGFTKTGIVWLQISSIISFVAALVLLALGIGLLAKKPWARSGAVIFGYVSIALNIFNALVIVFTFPNRESTGTLFIAGAIAGAVLQSIYPVLTIFFMSRPAVKAALAHRG</sequence>
<comment type="caution">
    <text evidence="2">The sequence shown here is derived from an EMBL/GenBank/DDBJ whole genome shotgun (WGS) entry which is preliminary data.</text>
</comment>
<evidence type="ECO:0000256" key="1">
    <source>
        <dbReference type="SAM" id="Phobius"/>
    </source>
</evidence>
<gene>
    <name evidence="2" type="ORF">ENR47_05410</name>
</gene>
<feature type="transmembrane region" description="Helical" evidence="1">
    <location>
        <begin position="12"/>
        <end position="30"/>
    </location>
</feature>
<dbReference type="EMBL" id="DSRD01000352">
    <property type="protein sequence ID" value="HGW93706.1"/>
    <property type="molecule type" value="Genomic_DNA"/>
</dbReference>
<keyword evidence="1" id="KW-0812">Transmembrane</keyword>
<feature type="transmembrane region" description="Helical" evidence="1">
    <location>
        <begin position="50"/>
        <end position="74"/>
    </location>
</feature>
<keyword evidence="1" id="KW-0472">Membrane</keyword>
<protein>
    <submittedName>
        <fullName evidence="2">Uncharacterized protein</fullName>
    </submittedName>
</protein>
<accession>A0A832H416</accession>
<name>A0A832H416_9CYAN</name>
<proteinExistence type="predicted"/>